<gene>
    <name evidence="2" type="ORF">Afil01_67210</name>
</gene>
<dbReference type="EMBL" id="BSTX01000008">
    <property type="protein sequence ID" value="GLZ81914.1"/>
    <property type="molecule type" value="Genomic_DNA"/>
</dbReference>
<evidence type="ECO:0008006" key="4">
    <source>
        <dbReference type="Google" id="ProtNLM"/>
    </source>
</evidence>
<comment type="caution">
    <text evidence="2">The sequence shown here is derived from an EMBL/GenBank/DDBJ whole genome shotgun (WGS) entry which is preliminary data.</text>
</comment>
<sequence>MSDQQAGGKTPGKFRITPKMVLGAIIIVLAVWFVLANRDSARVQLFVTSVGAPLWLVLLVTFLAGWLTGWLLRRRKQD</sequence>
<dbReference type="RefSeq" id="WP_285667484.1">
    <property type="nucleotide sequence ID" value="NZ_BSTX01000008.1"/>
</dbReference>
<protein>
    <recommendedName>
        <fullName evidence="4">LapA family protein</fullName>
    </recommendedName>
</protein>
<keyword evidence="3" id="KW-1185">Reference proteome</keyword>
<feature type="transmembrane region" description="Helical" evidence="1">
    <location>
        <begin position="20"/>
        <end position="38"/>
    </location>
</feature>
<feature type="transmembrane region" description="Helical" evidence="1">
    <location>
        <begin position="50"/>
        <end position="72"/>
    </location>
</feature>
<dbReference type="AlphaFoldDB" id="A0A9W6SS65"/>
<organism evidence="2 3">
    <name type="scientific">Actinorhabdospora filicis</name>
    <dbReference type="NCBI Taxonomy" id="1785913"/>
    <lineage>
        <taxon>Bacteria</taxon>
        <taxon>Bacillati</taxon>
        <taxon>Actinomycetota</taxon>
        <taxon>Actinomycetes</taxon>
        <taxon>Micromonosporales</taxon>
        <taxon>Micromonosporaceae</taxon>
        <taxon>Actinorhabdospora</taxon>
    </lineage>
</organism>
<keyword evidence="1" id="KW-0472">Membrane</keyword>
<proteinExistence type="predicted"/>
<keyword evidence="1" id="KW-0812">Transmembrane</keyword>
<reference evidence="2" key="1">
    <citation type="submission" date="2023-03" db="EMBL/GenBank/DDBJ databases">
        <title>Actinorhabdospora filicis NBRC 111898.</title>
        <authorList>
            <person name="Ichikawa N."/>
            <person name="Sato H."/>
            <person name="Tonouchi N."/>
        </authorList>
    </citation>
    <scope>NUCLEOTIDE SEQUENCE</scope>
    <source>
        <strain evidence="2">NBRC 111898</strain>
    </source>
</reference>
<accession>A0A9W6SS65</accession>
<evidence type="ECO:0000313" key="2">
    <source>
        <dbReference type="EMBL" id="GLZ81914.1"/>
    </source>
</evidence>
<dbReference type="Proteomes" id="UP001165079">
    <property type="component" value="Unassembled WGS sequence"/>
</dbReference>
<evidence type="ECO:0000256" key="1">
    <source>
        <dbReference type="SAM" id="Phobius"/>
    </source>
</evidence>
<name>A0A9W6SS65_9ACTN</name>
<evidence type="ECO:0000313" key="3">
    <source>
        <dbReference type="Proteomes" id="UP001165079"/>
    </source>
</evidence>
<keyword evidence="1" id="KW-1133">Transmembrane helix</keyword>